<evidence type="ECO:0000313" key="2">
    <source>
        <dbReference type="EMBL" id="AUR81555.1"/>
    </source>
</evidence>
<evidence type="ECO:0000313" key="3">
    <source>
        <dbReference type="Proteomes" id="UP000276109"/>
    </source>
</evidence>
<dbReference type="EMBL" id="MG592394">
    <property type="protein sequence ID" value="AUR81555.1"/>
    <property type="molecule type" value="Genomic_DNA"/>
</dbReference>
<feature type="domain" description="Helicase HerA central" evidence="1">
    <location>
        <begin position="3"/>
        <end position="45"/>
    </location>
</feature>
<proteinExistence type="predicted"/>
<dbReference type="SUPFAM" id="SSF52540">
    <property type="entry name" value="P-loop containing nucleoside triphosphate hydrolases"/>
    <property type="match status" value="1"/>
</dbReference>
<dbReference type="Gene3D" id="3.40.50.300">
    <property type="entry name" value="P-loop containing nucleotide triphosphate hydrolases"/>
    <property type="match status" value="1"/>
</dbReference>
<keyword evidence="3" id="KW-1185">Reference proteome</keyword>
<dbReference type="InterPro" id="IPR002789">
    <property type="entry name" value="HerA_central"/>
</dbReference>
<dbReference type="Proteomes" id="UP000276109">
    <property type="component" value="Segment"/>
</dbReference>
<organism evidence="2 3">
    <name type="scientific">Vibrio phage 1.008.O._10N.286.54.E5</name>
    <dbReference type="NCBI Taxonomy" id="1881242"/>
    <lineage>
        <taxon>Viruses</taxon>
        <taxon>Varidnaviria</taxon>
        <taxon>Abadenavirae</taxon>
        <taxon>Produgelaviricota</taxon>
        <taxon>Belvinaviricetes</taxon>
        <taxon>Vinavirales</taxon>
        <taxon>Autolykiviridae</taxon>
        <taxon>Ameliavirus</taxon>
        <taxon>Ameliavirus viph1008o</taxon>
        <taxon>Paulavirus viph1008o</taxon>
    </lineage>
</organism>
<reference evidence="2 3" key="1">
    <citation type="submission" date="2017-11" db="EMBL/GenBank/DDBJ databases">
        <title>A major lineage of nontailed dsDNA viruses as unrecognized killers of marine bacteria.</title>
        <authorList>
            <person name="Kauffman K.M."/>
            <person name="Hussain F.A."/>
            <person name="Yang J."/>
            <person name="Arevalo P."/>
            <person name="Brown J.M."/>
            <person name="Chang W.K."/>
            <person name="VanInsberghe D."/>
            <person name="Elsherbini J."/>
            <person name="Cutler M.B."/>
            <person name="Kelly L."/>
            <person name="Polz M.F."/>
        </authorList>
    </citation>
    <scope>NUCLEOTIDE SEQUENCE [LARGE SCALE GENOMIC DNA]</scope>
</reference>
<evidence type="ECO:0000259" key="1">
    <source>
        <dbReference type="Pfam" id="PF01935"/>
    </source>
</evidence>
<protein>
    <submittedName>
        <fullName evidence="2">Putative packaging ATPase</fullName>
    </submittedName>
</protein>
<gene>
    <name evidence="2" type="ORF">NVP1008O_09</name>
</gene>
<name>A0A2I7QJJ9_9VIRU</name>
<accession>A0A2I7QJJ9</accession>
<dbReference type="InterPro" id="IPR027417">
    <property type="entry name" value="P-loop_NTPase"/>
</dbReference>
<dbReference type="Pfam" id="PF01935">
    <property type="entry name" value="DUF87"/>
    <property type="match status" value="1"/>
</dbReference>
<sequence>MAHSAIVGMTESGKSSLARKMATAIQKAGIAVIVFDPLGDPAWSECLDPNNSFITDNEKEFLNYYWSSKNCAVFFDEAGDYATNHNKEMIRTATKGRHWGHSNYYIAQRGNLLARTIRDQCSKLYMFTSSKDDAKIYSLEFNDNELLNVPDLSQGEYYSCGRFNKAVKHILFKGKSK</sequence>